<name>A0A0P8DEE1_9CYAN</name>
<comment type="caution">
    <text evidence="1">The sequence shown here is derived from an EMBL/GenBank/DDBJ whole genome shotgun (WGS) entry which is preliminary data.</text>
</comment>
<dbReference type="STRING" id="1666911.HLUCCA11_13870"/>
<evidence type="ECO:0000313" key="2">
    <source>
        <dbReference type="Proteomes" id="UP000050465"/>
    </source>
</evidence>
<dbReference type="EMBL" id="LJZR01000018">
    <property type="protein sequence ID" value="KPQ34596.1"/>
    <property type="molecule type" value="Genomic_DNA"/>
</dbReference>
<reference evidence="1 2" key="1">
    <citation type="submission" date="2015-09" db="EMBL/GenBank/DDBJ databases">
        <title>Identification and resolution of microdiversity through metagenomic sequencing of parallel consortia.</title>
        <authorList>
            <person name="Nelson W.C."/>
            <person name="Romine M.F."/>
            <person name="Lindemann S.R."/>
        </authorList>
    </citation>
    <scope>NUCLEOTIDE SEQUENCE [LARGE SCALE GENOMIC DNA]</scope>
    <source>
        <strain evidence="1">Ana</strain>
    </source>
</reference>
<dbReference type="AlphaFoldDB" id="A0A0P8DEE1"/>
<protein>
    <submittedName>
        <fullName evidence="1">Uncharacterized protein</fullName>
    </submittedName>
</protein>
<dbReference type="Proteomes" id="UP000050465">
    <property type="component" value="Unassembled WGS sequence"/>
</dbReference>
<gene>
    <name evidence="1" type="ORF">HLUCCA11_13870</name>
</gene>
<accession>A0A0P8DEE1</accession>
<evidence type="ECO:0000313" key="1">
    <source>
        <dbReference type="EMBL" id="KPQ34596.1"/>
    </source>
</evidence>
<sequence>MSTKEVFELPLSVDLSVALAEIDIFCFQLDFYESGKWWDYERSRRKLTHPAVTAWFARYGFTSFHDLPIGAVLAMRDSLGRYLTAQEKGEAVASLPVAQEVD</sequence>
<organism evidence="1 2">
    <name type="scientific">Phormidesmis priestleyi Ana</name>
    <dbReference type="NCBI Taxonomy" id="1666911"/>
    <lineage>
        <taxon>Bacteria</taxon>
        <taxon>Bacillati</taxon>
        <taxon>Cyanobacteriota</taxon>
        <taxon>Cyanophyceae</taxon>
        <taxon>Leptolyngbyales</taxon>
        <taxon>Leptolyngbyaceae</taxon>
        <taxon>Phormidesmis</taxon>
    </lineage>
</organism>
<proteinExistence type="predicted"/>